<protein>
    <submittedName>
        <fullName evidence="2">Helix-turn-helix domain-containing protein</fullName>
    </submittedName>
</protein>
<dbReference type="KEGG" id="pshq:F3W81_07825"/>
<proteinExistence type="predicted"/>
<evidence type="ECO:0000313" key="3">
    <source>
        <dbReference type="Proteomes" id="UP000594118"/>
    </source>
</evidence>
<keyword evidence="3" id="KW-1185">Reference proteome</keyword>
<feature type="domain" description="HTH arsR-type" evidence="1">
    <location>
        <begin position="9"/>
        <end position="104"/>
    </location>
</feature>
<evidence type="ECO:0000313" key="2">
    <source>
        <dbReference type="EMBL" id="QOL80728.1"/>
    </source>
</evidence>
<reference evidence="2 3" key="1">
    <citation type="submission" date="2019-10" db="EMBL/GenBank/DDBJ databases">
        <title>Pseudopuniceibacterium sp. HQ09 islated from Antarctica.</title>
        <authorList>
            <person name="Liao L."/>
            <person name="Su S."/>
            <person name="Chen B."/>
            <person name="Yu Y."/>
        </authorList>
    </citation>
    <scope>NUCLEOTIDE SEQUENCE [LARGE SCALE GENOMIC DNA]</scope>
    <source>
        <strain evidence="2 3">HQ09</strain>
    </source>
</reference>
<organism evidence="2 3">
    <name type="scientific">Pseudooceanicola spongiae</name>
    <dbReference type="NCBI Taxonomy" id="2613965"/>
    <lineage>
        <taxon>Bacteria</taxon>
        <taxon>Pseudomonadati</taxon>
        <taxon>Pseudomonadota</taxon>
        <taxon>Alphaproteobacteria</taxon>
        <taxon>Rhodobacterales</taxon>
        <taxon>Paracoccaceae</taxon>
        <taxon>Pseudooceanicola</taxon>
    </lineage>
</organism>
<evidence type="ECO:0000259" key="1">
    <source>
        <dbReference type="PROSITE" id="PS50987"/>
    </source>
</evidence>
<dbReference type="SMART" id="SM00418">
    <property type="entry name" value="HTH_ARSR"/>
    <property type="match status" value="1"/>
</dbReference>
<dbReference type="AlphaFoldDB" id="A0A7L9WMG5"/>
<dbReference type="EMBL" id="CP045201">
    <property type="protein sequence ID" value="QOL80728.1"/>
    <property type="molecule type" value="Genomic_DNA"/>
</dbReference>
<dbReference type="InterPro" id="IPR036390">
    <property type="entry name" value="WH_DNA-bd_sf"/>
</dbReference>
<dbReference type="GO" id="GO:0003700">
    <property type="term" value="F:DNA-binding transcription factor activity"/>
    <property type="evidence" value="ECO:0007669"/>
    <property type="project" value="InterPro"/>
</dbReference>
<dbReference type="PRINTS" id="PR00778">
    <property type="entry name" value="HTHARSR"/>
</dbReference>
<sequence>MIETSDLPHPAREDLVLTQVLFALSDPARLEIVRQLDAGPLEMAQCCLQDPTMPKSTKSHLMKVLREAGVIRNEVKGRGRLLSLRREDVESRFPGLLESILKAPVGR</sequence>
<dbReference type="RefSeq" id="WP_193083049.1">
    <property type="nucleotide sequence ID" value="NZ_CP045201.1"/>
</dbReference>
<dbReference type="Gene3D" id="1.10.10.10">
    <property type="entry name" value="Winged helix-like DNA-binding domain superfamily/Winged helix DNA-binding domain"/>
    <property type="match status" value="1"/>
</dbReference>
<dbReference type="InterPro" id="IPR011991">
    <property type="entry name" value="ArsR-like_HTH"/>
</dbReference>
<dbReference type="PROSITE" id="PS50987">
    <property type="entry name" value="HTH_ARSR_2"/>
    <property type="match status" value="1"/>
</dbReference>
<gene>
    <name evidence="2" type="ORF">F3W81_07825</name>
</gene>
<dbReference type="CDD" id="cd00090">
    <property type="entry name" value="HTH_ARSR"/>
    <property type="match status" value="1"/>
</dbReference>
<name>A0A7L9WMG5_9RHOB</name>
<dbReference type="SUPFAM" id="SSF46785">
    <property type="entry name" value="Winged helix' DNA-binding domain"/>
    <property type="match status" value="1"/>
</dbReference>
<accession>A0A7L9WMG5</accession>
<dbReference type="InterPro" id="IPR036388">
    <property type="entry name" value="WH-like_DNA-bd_sf"/>
</dbReference>
<dbReference type="InterPro" id="IPR001845">
    <property type="entry name" value="HTH_ArsR_DNA-bd_dom"/>
</dbReference>
<dbReference type="Proteomes" id="UP000594118">
    <property type="component" value="Chromosome"/>
</dbReference>